<keyword evidence="1" id="KW-1133">Transmembrane helix</keyword>
<dbReference type="EMBL" id="CP025096">
    <property type="protein sequence ID" value="AUD03345.1"/>
    <property type="molecule type" value="Genomic_DNA"/>
</dbReference>
<dbReference type="Gene3D" id="1.10.3730.20">
    <property type="match status" value="1"/>
</dbReference>
<reference evidence="3 4" key="1">
    <citation type="submission" date="2017-11" db="EMBL/GenBank/DDBJ databases">
        <title>Taxonomic description and genome sequences of Spirosoma HA7 sp. nov., isolated from pollen microhabitat of Corylus avellana.</title>
        <authorList>
            <person name="Ambika Manirajan B."/>
            <person name="Suarez C."/>
            <person name="Ratering S."/>
            <person name="Geissler-Plaum R."/>
            <person name="Cardinale M."/>
            <person name="Sylvia S."/>
        </authorList>
    </citation>
    <scope>NUCLEOTIDE SEQUENCE [LARGE SCALE GENOMIC DNA]</scope>
    <source>
        <strain evidence="3 4">HA7</strain>
    </source>
</reference>
<evidence type="ECO:0000259" key="2">
    <source>
        <dbReference type="Pfam" id="PF00892"/>
    </source>
</evidence>
<dbReference type="KEGG" id="spir:CWM47_16795"/>
<dbReference type="AlphaFoldDB" id="A0A2K8Z0G6"/>
<accession>A0A2K8Z0G6</accession>
<name>A0A2K8Z0G6_9BACT</name>
<dbReference type="OrthoDB" id="281564at2"/>
<feature type="transmembrane region" description="Helical" evidence="1">
    <location>
        <begin position="92"/>
        <end position="111"/>
    </location>
</feature>
<dbReference type="RefSeq" id="WP_100989413.1">
    <property type="nucleotide sequence ID" value="NZ_CP025096.1"/>
</dbReference>
<dbReference type="Pfam" id="PF00892">
    <property type="entry name" value="EamA"/>
    <property type="match status" value="1"/>
</dbReference>
<sequence>MNERIKGLLIIVGLELISVLGDYFIKKASLQTGWVGWRQLVIGGLIYGATAMGWFYVMRTFKLFTIGLIHSLLAIALSVLLSQLFFEEKITPREIVGIVLGLASIVLLIRYQG</sequence>
<feature type="transmembrane region" description="Helical" evidence="1">
    <location>
        <begin position="7"/>
        <end position="25"/>
    </location>
</feature>
<keyword evidence="1" id="KW-0472">Membrane</keyword>
<keyword evidence="1" id="KW-0812">Transmembrane</keyword>
<organism evidence="3 4">
    <name type="scientific">Spirosoma pollinicola</name>
    <dbReference type="NCBI Taxonomy" id="2057025"/>
    <lineage>
        <taxon>Bacteria</taxon>
        <taxon>Pseudomonadati</taxon>
        <taxon>Bacteroidota</taxon>
        <taxon>Cytophagia</taxon>
        <taxon>Cytophagales</taxon>
        <taxon>Cytophagaceae</taxon>
        <taxon>Spirosoma</taxon>
    </lineage>
</organism>
<keyword evidence="4" id="KW-1185">Reference proteome</keyword>
<gene>
    <name evidence="3" type="ORF">CWM47_16795</name>
</gene>
<feature type="domain" description="EamA" evidence="2">
    <location>
        <begin position="17"/>
        <end position="109"/>
    </location>
</feature>
<evidence type="ECO:0000313" key="4">
    <source>
        <dbReference type="Proteomes" id="UP000232883"/>
    </source>
</evidence>
<dbReference type="SUPFAM" id="SSF103481">
    <property type="entry name" value="Multidrug resistance efflux transporter EmrE"/>
    <property type="match status" value="1"/>
</dbReference>
<dbReference type="InterPro" id="IPR037185">
    <property type="entry name" value="EmrE-like"/>
</dbReference>
<dbReference type="GO" id="GO:0016020">
    <property type="term" value="C:membrane"/>
    <property type="evidence" value="ECO:0007669"/>
    <property type="project" value="InterPro"/>
</dbReference>
<protein>
    <recommendedName>
        <fullName evidence="2">EamA domain-containing protein</fullName>
    </recommendedName>
</protein>
<evidence type="ECO:0000256" key="1">
    <source>
        <dbReference type="SAM" id="Phobius"/>
    </source>
</evidence>
<dbReference type="Proteomes" id="UP000232883">
    <property type="component" value="Chromosome"/>
</dbReference>
<proteinExistence type="predicted"/>
<evidence type="ECO:0000313" key="3">
    <source>
        <dbReference type="EMBL" id="AUD03345.1"/>
    </source>
</evidence>
<feature type="transmembrane region" description="Helical" evidence="1">
    <location>
        <begin position="37"/>
        <end position="57"/>
    </location>
</feature>
<dbReference type="InterPro" id="IPR000620">
    <property type="entry name" value="EamA_dom"/>
</dbReference>
<feature type="transmembrane region" description="Helical" evidence="1">
    <location>
        <begin position="64"/>
        <end position="86"/>
    </location>
</feature>